<accession>A0ABQ9JCE0</accession>
<comment type="caution">
    <text evidence="1">The sequence shown here is derived from an EMBL/GenBank/DDBJ whole genome shotgun (WGS) entry which is preliminary data.</text>
</comment>
<keyword evidence="2" id="KW-1185">Reference proteome</keyword>
<dbReference type="InterPro" id="IPR009832">
    <property type="entry name" value="DUF1397"/>
</dbReference>
<dbReference type="PANTHER" id="PTHR20997:SF2">
    <property type="entry name" value="EG:BACR42I17.2 PROTEIN-RELATED"/>
    <property type="match status" value="1"/>
</dbReference>
<evidence type="ECO:0000313" key="1">
    <source>
        <dbReference type="EMBL" id="KAJ8975856.1"/>
    </source>
</evidence>
<organism evidence="1 2">
    <name type="scientific">Molorchus minor</name>
    <dbReference type="NCBI Taxonomy" id="1323400"/>
    <lineage>
        <taxon>Eukaryota</taxon>
        <taxon>Metazoa</taxon>
        <taxon>Ecdysozoa</taxon>
        <taxon>Arthropoda</taxon>
        <taxon>Hexapoda</taxon>
        <taxon>Insecta</taxon>
        <taxon>Pterygota</taxon>
        <taxon>Neoptera</taxon>
        <taxon>Endopterygota</taxon>
        <taxon>Coleoptera</taxon>
        <taxon>Polyphaga</taxon>
        <taxon>Cucujiformia</taxon>
        <taxon>Chrysomeloidea</taxon>
        <taxon>Cerambycidae</taxon>
        <taxon>Lamiinae</taxon>
        <taxon>Monochamini</taxon>
        <taxon>Molorchus</taxon>
    </lineage>
</organism>
<name>A0ABQ9JCE0_9CUCU</name>
<sequence>MQHKSNTRNIFGCENLSKTRRVALKLGKSKSKILRIDNAPAHFGRQMKDWMNENTLEIYFVRKVPFIFDSPSPPKKFCSADLPTDLPDLDDFEAIKERCDRKGGAGTFDKVKTAQEKTVTCIGDIINVDTVKSELEEAKKTGSMDEVFGKYCKKRPQIRECIKKTYDAIQPCLEESEKKALNFTADMVTKIGEFACFRDGDRLAMFIAEGGLECLSSRVDGIKNCINETLKFNPATFSPNSIPDLTVDKKKCDDLSTIQQCVVKDLEDNCKRTTPRKYCRCSLSIHQEKCLQGCQKKKKH</sequence>
<dbReference type="Proteomes" id="UP001162164">
    <property type="component" value="Unassembled WGS sequence"/>
</dbReference>
<protein>
    <submittedName>
        <fullName evidence="1">Uncharacterized protein</fullName>
    </submittedName>
</protein>
<dbReference type="PANTHER" id="PTHR20997">
    <property type="entry name" value="EG:BACR42I17.2 PROTEIN-RELATED"/>
    <property type="match status" value="1"/>
</dbReference>
<proteinExistence type="predicted"/>
<reference evidence="1" key="1">
    <citation type="journal article" date="2023" name="Insect Mol. Biol.">
        <title>Genome sequencing provides insights into the evolution of gene families encoding plant cell wall-degrading enzymes in longhorned beetles.</title>
        <authorList>
            <person name="Shin N.R."/>
            <person name="Okamura Y."/>
            <person name="Kirsch R."/>
            <person name="Pauchet Y."/>
        </authorList>
    </citation>
    <scope>NUCLEOTIDE SEQUENCE</scope>
    <source>
        <strain evidence="1">MMC_N1</strain>
    </source>
</reference>
<evidence type="ECO:0000313" key="2">
    <source>
        <dbReference type="Proteomes" id="UP001162164"/>
    </source>
</evidence>
<dbReference type="Pfam" id="PF07165">
    <property type="entry name" value="DUF1397"/>
    <property type="match status" value="1"/>
</dbReference>
<gene>
    <name evidence="1" type="ORF">NQ317_015893</name>
</gene>
<dbReference type="EMBL" id="JAPWTJ010000754">
    <property type="protein sequence ID" value="KAJ8975856.1"/>
    <property type="molecule type" value="Genomic_DNA"/>
</dbReference>